<comment type="subcellular location">
    <subcellularLocation>
        <location evidence="1">Cell membrane</location>
        <topology evidence="1">Multi-pass membrane protein</topology>
    </subcellularLocation>
</comment>
<feature type="transmembrane region" description="Helical" evidence="10">
    <location>
        <begin position="215"/>
        <end position="233"/>
    </location>
</feature>
<organism evidence="12 13">
    <name type="scientific">Fictibacillus iocasae</name>
    <dbReference type="NCBI Taxonomy" id="2715437"/>
    <lineage>
        <taxon>Bacteria</taxon>
        <taxon>Bacillati</taxon>
        <taxon>Bacillota</taxon>
        <taxon>Bacilli</taxon>
        <taxon>Bacillales</taxon>
        <taxon>Fictibacillaceae</taxon>
        <taxon>Fictibacillus</taxon>
    </lineage>
</organism>
<evidence type="ECO:0000256" key="5">
    <source>
        <dbReference type="ARBA" id="ARBA00022692"/>
    </source>
</evidence>
<evidence type="ECO:0000256" key="2">
    <source>
        <dbReference type="ARBA" id="ARBA00007400"/>
    </source>
</evidence>
<feature type="transmembrane region" description="Helical" evidence="10">
    <location>
        <begin position="342"/>
        <end position="364"/>
    </location>
</feature>
<dbReference type="SUPFAM" id="SSF52266">
    <property type="entry name" value="SGNH hydrolase"/>
    <property type="match status" value="1"/>
</dbReference>
<dbReference type="PANTHER" id="PTHR23028:SF53">
    <property type="entry name" value="ACYL_TRANSF_3 DOMAIN-CONTAINING PROTEIN"/>
    <property type="match status" value="1"/>
</dbReference>
<feature type="compositionally biased region" description="Basic and acidic residues" evidence="9">
    <location>
        <begin position="432"/>
        <end position="467"/>
    </location>
</feature>
<evidence type="ECO:0000256" key="4">
    <source>
        <dbReference type="ARBA" id="ARBA00022679"/>
    </source>
</evidence>
<evidence type="ECO:0000256" key="10">
    <source>
        <dbReference type="SAM" id="Phobius"/>
    </source>
</evidence>
<feature type="transmembrane region" description="Helical" evidence="10">
    <location>
        <begin position="21"/>
        <end position="39"/>
    </location>
</feature>
<evidence type="ECO:0000256" key="6">
    <source>
        <dbReference type="ARBA" id="ARBA00022989"/>
    </source>
</evidence>
<dbReference type="PANTHER" id="PTHR23028">
    <property type="entry name" value="ACETYLTRANSFERASE"/>
    <property type="match status" value="1"/>
</dbReference>
<feature type="transmembrane region" description="Helical" evidence="10">
    <location>
        <begin position="90"/>
        <end position="109"/>
    </location>
</feature>
<evidence type="ECO:0000256" key="9">
    <source>
        <dbReference type="SAM" id="MobiDB-lite"/>
    </source>
</evidence>
<dbReference type="RefSeq" id="WP_379751428.1">
    <property type="nucleotide sequence ID" value="NZ_JBHTCP010000052.1"/>
</dbReference>
<evidence type="ECO:0000256" key="8">
    <source>
        <dbReference type="ARBA" id="ARBA00023315"/>
    </source>
</evidence>
<feature type="transmembrane region" description="Helical" evidence="10">
    <location>
        <begin position="315"/>
        <end position="336"/>
    </location>
</feature>
<evidence type="ECO:0000259" key="11">
    <source>
        <dbReference type="Pfam" id="PF01757"/>
    </source>
</evidence>
<evidence type="ECO:0000313" key="12">
    <source>
        <dbReference type="EMBL" id="MFC7373464.1"/>
    </source>
</evidence>
<reference evidence="13" key="1">
    <citation type="journal article" date="2019" name="Int. J. Syst. Evol. Microbiol.">
        <title>The Global Catalogue of Microorganisms (GCM) 10K type strain sequencing project: providing services to taxonomists for standard genome sequencing and annotation.</title>
        <authorList>
            <consortium name="The Broad Institute Genomics Platform"/>
            <consortium name="The Broad Institute Genome Sequencing Center for Infectious Disease"/>
            <person name="Wu L."/>
            <person name="Ma J."/>
        </authorList>
    </citation>
    <scope>NUCLEOTIDE SEQUENCE [LARGE SCALE GENOMIC DNA]</scope>
    <source>
        <strain evidence="13">NBRC 106396</strain>
    </source>
</reference>
<feature type="transmembrane region" description="Helical" evidence="10">
    <location>
        <begin position="153"/>
        <end position="174"/>
    </location>
</feature>
<keyword evidence="6 10" id="KW-1133">Transmembrane helix</keyword>
<keyword evidence="7 10" id="KW-0472">Membrane</keyword>
<keyword evidence="8 12" id="KW-0012">Acyltransferase</keyword>
<evidence type="ECO:0000256" key="1">
    <source>
        <dbReference type="ARBA" id="ARBA00004651"/>
    </source>
</evidence>
<keyword evidence="5 10" id="KW-0812">Transmembrane</keyword>
<dbReference type="InterPro" id="IPR036514">
    <property type="entry name" value="SGNH_hydro_sf"/>
</dbReference>
<dbReference type="InterPro" id="IPR050879">
    <property type="entry name" value="Acyltransferase_3"/>
</dbReference>
<keyword evidence="4" id="KW-0808">Transferase</keyword>
<dbReference type="Pfam" id="PF01757">
    <property type="entry name" value="Acyl_transf_3"/>
    <property type="match status" value="1"/>
</dbReference>
<keyword evidence="3" id="KW-1003">Cell membrane</keyword>
<dbReference type="EMBL" id="JBHTCP010000052">
    <property type="protein sequence ID" value="MFC7373464.1"/>
    <property type="molecule type" value="Genomic_DNA"/>
</dbReference>
<evidence type="ECO:0000256" key="7">
    <source>
        <dbReference type="ARBA" id="ARBA00023136"/>
    </source>
</evidence>
<gene>
    <name evidence="12" type="ORF">ACFQPF_17625</name>
</gene>
<feature type="transmembrane region" description="Helical" evidence="10">
    <location>
        <begin position="181"/>
        <end position="200"/>
    </location>
</feature>
<name>A0ABW2NZT9_9BACL</name>
<sequence length="641" mass="71766">MKDKRARKMVSLQSTAEKPRYITGLDGIRAIAVLAVIAYHLNFQWASGGLLGVTVFFVLSGYLITDLLISEYNNNGTIDLKRFWIRRARRLLPGMFTMLLVVMSFVTLFRPSLLTKLWEDSLAAIFYISNWYYVFQELSYFESFGITSLLTHFWSLAVEEQFYIIWPLFIGLLLKLPKRLVFLYTVMLATISALAMAALYEPGADPSRIYYGTDTRAFSLLIGAALAMIWPSRKLSQHTPLSARLSMDVIGTAALAVILYMIWQTNQYQDFLYQGGMVILSIASAVLVGAVAHPSSTLNKVLSLQPLKWIGLRSYGIYLWHFPVIALSTPTVNVGGIEPVRIIFQVTLILFLSALSYTFVEMPIRNGAITRTWDMMRRGEWRGKLGVYTKFVTVSGIILMLCVISTLGVVSDRIVKASDPMTLPLIGTIEDKEVPAMKPSEPEKPEKPVQEIKPEPPREKERPEERAPSSTPPPPPKPEKPVNKDAKITMVGDSVMIAAKPYLEVEYPHLKADGKVGRQMEEAYAIFNQLKSSGQLHPYVVVELGTNGPFDKEQLDEVLDLIGEDKEILLVNVRVPRPWQTVVNDVLSESAAERDNVTLVDWYNASAAHAEYFAGDGVHLTQTGAKAYSALITEELINVTN</sequence>
<feature type="transmembrane region" description="Helical" evidence="10">
    <location>
        <begin position="275"/>
        <end position="294"/>
    </location>
</feature>
<accession>A0ABW2NZT9</accession>
<dbReference type="InterPro" id="IPR002656">
    <property type="entry name" value="Acyl_transf_3_dom"/>
</dbReference>
<dbReference type="Gene3D" id="3.40.50.1110">
    <property type="entry name" value="SGNH hydrolase"/>
    <property type="match status" value="1"/>
</dbReference>
<keyword evidence="13" id="KW-1185">Reference proteome</keyword>
<feature type="transmembrane region" description="Helical" evidence="10">
    <location>
        <begin position="245"/>
        <end position="263"/>
    </location>
</feature>
<evidence type="ECO:0000256" key="3">
    <source>
        <dbReference type="ARBA" id="ARBA00022475"/>
    </source>
</evidence>
<feature type="domain" description="Acyltransferase 3" evidence="11">
    <location>
        <begin position="23"/>
        <end position="354"/>
    </location>
</feature>
<dbReference type="CDD" id="cd01840">
    <property type="entry name" value="SGNH_hydrolase_yrhL_like"/>
    <property type="match status" value="1"/>
</dbReference>
<feature type="transmembrane region" description="Helical" evidence="10">
    <location>
        <begin position="385"/>
        <end position="410"/>
    </location>
</feature>
<feature type="transmembrane region" description="Helical" evidence="10">
    <location>
        <begin position="45"/>
        <end position="69"/>
    </location>
</feature>
<evidence type="ECO:0000313" key="13">
    <source>
        <dbReference type="Proteomes" id="UP001596549"/>
    </source>
</evidence>
<dbReference type="GO" id="GO:0016746">
    <property type="term" value="F:acyltransferase activity"/>
    <property type="evidence" value="ECO:0007669"/>
    <property type="project" value="UniProtKB-KW"/>
</dbReference>
<protein>
    <submittedName>
        <fullName evidence="12">Acyltransferase family protein</fullName>
    </submittedName>
</protein>
<comment type="caution">
    <text evidence="12">The sequence shown here is derived from an EMBL/GenBank/DDBJ whole genome shotgun (WGS) entry which is preliminary data.</text>
</comment>
<comment type="similarity">
    <text evidence="2">Belongs to the acyltransferase 3 family.</text>
</comment>
<feature type="region of interest" description="Disordered" evidence="9">
    <location>
        <begin position="432"/>
        <end position="484"/>
    </location>
</feature>
<proteinExistence type="inferred from homology"/>
<dbReference type="Proteomes" id="UP001596549">
    <property type="component" value="Unassembled WGS sequence"/>
</dbReference>